<dbReference type="AlphaFoldDB" id="A0A6J7CT57"/>
<accession>A0A6J7CT57</accession>
<gene>
    <name evidence="2" type="ORF">UFOPK3317_00407</name>
</gene>
<keyword evidence="1" id="KW-0812">Transmembrane</keyword>
<evidence type="ECO:0000256" key="1">
    <source>
        <dbReference type="SAM" id="Phobius"/>
    </source>
</evidence>
<reference evidence="2" key="1">
    <citation type="submission" date="2020-05" db="EMBL/GenBank/DDBJ databases">
        <authorList>
            <person name="Chiriac C."/>
            <person name="Salcher M."/>
            <person name="Ghai R."/>
            <person name="Kavagutti S V."/>
        </authorList>
    </citation>
    <scope>NUCLEOTIDE SEQUENCE</scope>
</reference>
<evidence type="ECO:0000313" key="2">
    <source>
        <dbReference type="EMBL" id="CAB4860986.1"/>
    </source>
</evidence>
<organism evidence="2">
    <name type="scientific">freshwater metagenome</name>
    <dbReference type="NCBI Taxonomy" id="449393"/>
    <lineage>
        <taxon>unclassified sequences</taxon>
        <taxon>metagenomes</taxon>
        <taxon>ecological metagenomes</taxon>
    </lineage>
</organism>
<proteinExistence type="predicted"/>
<keyword evidence="1" id="KW-0472">Membrane</keyword>
<name>A0A6J7CT57_9ZZZZ</name>
<feature type="transmembrane region" description="Helical" evidence="1">
    <location>
        <begin position="38"/>
        <end position="57"/>
    </location>
</feature>
<sequence>MRSALSILLALTLMVVAVWVFAFGFASALIARAQKTNARSAFLTGALLGPVGLLIVATRGRRNVRPRGLPVVLPALMSAHEPRNEAGFQDGRIRPPID</sequence>
<keyword evidence="1" id="KW-1133">Transmembrane helix</keyword>
<protein>
    <submittedName>
        <fullName evidence="2">Unannotated protein</fullName>
    </submittedName>
</protein>
<dbReference type="EMBL" id="CAFBLK010000050">
    <property type="protein sequence ID" value="CAB4860986.1"/>
    <property type="molecule type" value="Genomic_DNA"/>
</dbReference>